<reference evidence="1 2" key="1">
    <citation type="submission" date="2017-06" db="EMBL/GenBank/DDBJ databases">
        <title>Comparative genomic analysis of Ambrosia Fusariam Clade fungi.</title>
        <authorList>
            <person name="Stajich J.E."/>
            <person name="Carrillo J."/>
            <person name="Kijimoto T."/>
            <person name="Eskalen A."/>
            <person name="O'Donnell K."/>
            <person name="Kasson M."/>
        </authorList>
    </citation>
    <scope>NUCLEOTIDE SEQUENCE [LARGE SCALE GENOMIC DNA]</scope>
    <source>
        <strain evidence="1 2">NRRL62606</strain>
    </source>
</reference>
<name>A0A428RW45_9HYPO</name>
<keyword evidence="2" id="KW-1185">Reference proteome</keyword>
<evidence type="ECO:0000313" key="2">
    <source>
        <dbReference type="Proteomes" id="UP000287972"/>
    </source>
</evidence>
<accession>A0A428RW45</accession>
<gene>
    <name evidence="1" type="ORF">CEP51_005623</name>
</gene>
<dbReference type="AlphaFoldDB" id="A0A428RW45"/>
<sequence>MSSQPPTTFKVDNRYVTRAKLLVLLQRLFGSNFQVREETGGFVVNAPRELSTSEIDSISDTQQGP</sequence>
<dbReference type="Proteomes" id="UP000287972">
    <property type="component" value="Unassembled WGS sequence"/>
</dbReference>
<comment type="caution">
    <text evidence="1">The sequence shown here is derived from an EMBL/GenBank/DDBJ whole genome shotgun (WGS) entry which is preliminary data.</text>
</comment>
<protein>
    <submittedName>
        <fullName evidence="1">Uncharacterized protein</fullName>
    </submittedName>
</protein>
<proteinExistence type="predicted"/>
<organism evidence="1 2">
    <name type="scientific">Fusarium floridanum</name>
    <dbReference type="NCBI Taxonomy" id="1325733"/>
    <lineage>
        <taxon>Eukaryota</taxon>
        <taxon>Fungi</taxon>
        <taxon>Dikarya</taxon>
        <taxon>Ascomycota</taxon>
        <taxon>Pezizomycotina</taxon>
        <taxon>Sordariomycetes</taxon>
        <taxon>Hypocreomycetidae</taxon>
        <taxon>Hypocreales</taxon>
        <taxon>Nectriaceae</taxon>
        <taxon>Fusarium</taxon>
        <taxon>Fusarium solani species complex</taxon>
    </lineage>
</organism>
<dbReference type="EMBL" id="NKCL01000115">
    <property type="protein sequence ID" value="RSL81737.1"/>
    <property type="molecule type" value="Genomic_DNA"/>
</dbReference>
<evidence type="ECO:0000313" key="1">
    <source>
        <dbReference type="EMBL" id="RSL81737.1"/>
    </source>
</evidence>